<dbReference type="Proteomes" id="UP000688137">
    <property type="component" value="Unassembled WGS sequence"/>
</dbReference>
<organism evidence="1 2">
    <name type="scientific">Paramecium primaurelia</name>
    <dbReference type="NCBI Taxonomy" id="5886"/>
    <lineage>
        <taxon>Eukaryota</taxon>
        <taxon>Sar</taxon>
        <taxon>Alveolata</taxon>
        <taxon>Ciliophora</taxon>
        <taxon>Intramacronucleata</taxon>
        <taxon>Oligohymenophorea</taxon>
        <taxon>Peniculida</taxon>
        <taxon>Parameciidae</taxon>
        <taxon>Paramecium</taxon>
    </lineage>
</organism>
<reference evidence="1" key="1">
    <citation type="submission" date="2021-01" db="EMBL/GenBank/DDBJ databases">
        <authorList>
            <consortium name="Genoscope - CEA"/>
            <person name="William W."/>
        </authorList>
    </citation>
    <scope>NUCLEOTIDE SEQUENCE</scope>
</reference>
<proteinExistence type="predicted"/>
<evidence type="ECO:0000313" key="1">
    <source>
        <dbReference type="EMBL" id="CAD8049949.1"/>
    </source>
</evidence>
<evidence type="ECO:0000313" key="2">
    <source>
        <dbReference type="Proteomes" id="UP000688137"/>
    </source>
</evidence>
<gene>
    <name evidence="1" type="ORF">PPRIM_AZ9-3.1.T0140246</name>
</gene>
<protein>
    <submittedName>
        <fullName evidence="1">Uncharacterized protein</fullName>
    </submittedName>
</protein>
<dbReference type="OMA" id="CQNISIM"/>
<keyword evidence="2" id="KW-1185">Reference proteome</keyword>
<sequence length="120" mass="13738">MFCCSAKKKQREQIVSTKNKSKILTEFSEEINDEAMTLYQSPYCQNISIMFQYPADPNSMRTGSNTKITRSVERLTNAIPKIVPRKTSFNSFKYSKTNQNTKFVSTKKGFTLLVTNTNPC</sequence>
<dbReference type="EMBL" id="CAJJDM010000011">
    <property type="protein sequence ID" value="CAD8049949.1"/>
    <property type="molecule type" value="Genomic_DNA"/>
</dbReference>
<accession>A0A8S1K3Q9</accession>
<comment type="caution">
    <text evidence="1">The sequence shown here is derived from an EMBL/GenBank/DDBJ whole genome shotgun (WGS) entry which is preliminary data.</text>
</comment>
<name>A0A8S1K3Q9_PARPR</name>
<dbReference type="AlphaFoldDB" id="A0A8S1K3Q9"/>